<sequence>MGLLIHQQNQHLILNKTRIARHNKTSLGAKAVIRLQLSVRVRLFNCQIAPL</sequence>
<evidence type="ECO:0000313" key="1">
    <source>
        <dbReference type="EMBL" id="XCO00245.1"/>
    </source>
</evidence>
<organism evidence="1">
    <name type="scientific">Geladintestivirus 6</name>
    <dbReference type="NCBI Taxonomy" id="3233138"/>
    <lineage>
        <taxon>Viruses</taxon>
        <taxon>Duplodnaviria</taxon>
        <taxon>Heunggongvirae</taxon>
        <taxon>Uroviricota</taxon>
        <taxon>Caudoviricetes</taxon>
        <taxon>Crassvirales</taxon>
    </lineage>
</organism>
<proteinExistence type="predicted"/>
<name>A0AAU8MG96_9CAUD</name>
<dbReference type="EMBL" id="PP965496">
    <property type="protein sequence ID" value="XCO00245.1"/>
    <property type="molecule type" value="Genomic_DNA"/>
</dbReference>
<accession>A0AAU8MG96</accession>
<reference evidence="1" key="1">
    <citation type="submission" date="2024-06" db="EMBL/GenBank/DDBJ databases">
        <title>Intestivirid acquisition increases across infancy in a wild primate population.</title>
        <authorList>
            <person name="Schneider-Creas I.A."/>
            <person name="Moya I.L."/>
            <person name="Chiou K.L."/>
            <person name="Baniel A."/>
            <person name="Azanaw Haile A."/>
            <person name="Kebede F."/>
            <person name="Abebe B."/>
            <person name="Snyder-Mackler N."/>
            <person name="Varsani A."/>
        </authorList>
    </citation>
    <scope>NUCLEOTIDE SEQUENCE</scope>
    <source>
        <strain evidence="1">Int_RNL_2018_1178_PEE</strain>
    </source>
</reference>
<protein>
    <submittedName>
        <fullName evidence="1">Uncharacterized protein</fullName>
    </submittedName>
</protein>